<sequence length="262" mass="27558">MTTTTTPPVVLIIAGNDPSGGAGVCADTQAISALGCHPAPVITALTVQDTLNAYRVEVSDPQLVMEQAATVLDDLPIAAVKLGLLGNAEIGRAVAEVLESHPELPVVLDPVLVAAGGARLAEENLIQVLKEQLIPISTVVTPNASEARALAPEADTPQARADTLLELGAPWVLHKGADEDTPAVDNILFGAEGRREDFRWDRLPGQYHGSGCTLASAIAARLASGQDAVEAVRQAQDWTWRALHSGWRLGKGQHIPNRLPGR</sequence>
<keyword evidence="4" id="KW-0808">Transferase</keyword>
<dbReference type="InterPro" id="IPR029056">
    <property type="entry name" value="Ribokinase-like"/>
</dbReference>
<dbReference type="RefSeq" id="WP_346050540.1">
    <property type="nucleotide sequence ID" value="NZ_JAYGII010000004.1"/>
</dbReference>
<dbReference type="PANTHER" id="PTHR20858:SF17">
    <property type="entry name" value="HYDROXYMETHYLPYRIMIDINE_PHOSPHOMETHYLPYRIMIDINE KINASE THI20-RELATED"/>
    <property type="match status" value="1"/>
</dbReference>
<comment type="caution">
    <text evidence="4">The sequence shown here is derived from an EMBL/GenBank/DDBJ whole genome shotgun (WGS) entry which is preliminary data.</text>
</comment>
<dbReference type="AlphaFoldDB" id="A0AAP6JHG3"/>
<dbReference type="EC" id="2.7.1.49" evidence="2"/>
<accession>A0AAP6JHG3</accession>
<dbReference type="Gene3D" id="3.40.1190.20">
    <property type="match status" value="1"/>
</dbReference>
<evidence type="ECO:0000259" key="3">
    <source>
        <dbReference type="Pfam" id="PF08543"/>
    </source>
</evidence>
<dbReference type="GO" id="GO:0008902">
    <property type="term" value="F:hydroxymethylpyrimidine kinase activity"/>
    <property type="evidence" value="ECO:0007669"/>
    <property type="project" value="UniProtKB-EC"/>
</dbReference>
<dbReference type="Pfam" id="PF08543">
    <property type="entry name" value="Phos_pyr_kin"/>
    <property type="match status" value="1"/>
</dbReference>
<gene>
    <name evidence="4" type="ORF">VCB98_03645</name>
</gene>
<dbReference type="EMBL" id="JAYGII010000004">
    <property type="protein sequence ID" value="MEA5444909.1"/>
    <property type="molecule type" value="Genomic_DNA"/>
</dbReference>
<dbReference type="SUPFAM" id="SSF53613">
    <property type="entry name" value="Ribokinase-like"/>
    <property type="match status" value="1"/>
</dbReference>
<evidence type="ECO:0000256" key="1">
    <source>
        <dbReference type="ARBA" id="ARBA00004948"/>
    </source>
</evidence>
<dbReference type="GO" id="GO:0009228">
    <property type="term" value="P:thiamine biosynthetic process"/>
    <property type="evidence" value="ECO:0007669"/>
    <property type="project" value="InterPro"/>
</dbReference>
<protein>
    <recommendedName>
        <fullName evidence="2">hydroxymethylpyrimidine kinase</fullName>
        <ecNumber evidence="2">2.7.1.49</ecNumber>
    </recommendedName>
</protein>
<proteinExistence type="predicted"/>
<reference evidence="4 5" key="1">
    <citation type="submission" date="2023-12" db="EMBL/GenBank/DDBJ databases">
        <title>Whole-genome sequencing of halo(alkali)philic microorganisms from hypersaline lakes.</title>
        <authorList>
            <person name="Sorokin D.Y."/>
            <person name="Merkel A.Y."/>
            <person name="Messina E."/>
            <person name="Yakimov M."/>
        </authorList>
    </citation>
    <scope>NUCLEOTIDE SEQUENCE [LARGE SCALE GENOMIC DNA]</scope>
    <source>
        <strain evidence="4 5">AB-CW1</strain>
    </source>
</reference>
<keyword evidence="4" id="KW-0418">Kinase</keyword>
<evidence type="ECO:0000313" key="5">
    <source>
        <dbReference type="Proteomes" id="UP001302316"/>
    </source>
</evidence>
<name>A0AAP6JHG3_9GAMM</name>
<comment type="pathway">
    <text evidence="1">Cofactor biosynthesis; thiamine diphosphate biosynthesis.</text>
</comment>
<organism evidence="4 5">
    <name type="scientific">Natronospira elongata</name>
    <dbReference type="NCBI Taxonomy" id="3110268"/>
    <lineage>
        <taxon>Bacteria</taxon>
        <taxon>Pseudomonadati</taxon>
        <taxon>Pseudomonadota</taxon>
        <taxon>Gammaproteobacteria</taxon>
        <taxon>Natronospirales</taxon>
        <taxon>Natronospiraceae</taxon>
        <taxon>Natronospira</taxon>
    </lineage>
</organism>
<dbReference type="CDD" id="cd01169">
    <property type="entry name" value="HMPP_kinase"/>
    <property type="match status" value="1"/>
</dbReference>
<dbReference type="GO" id="GO:0005829">
    <property type="term" value="C:cytosol"/>
    <property type="evidence" value="ECO:0007669"/>
    <property type="project" value="TreeGrafter"/>
</dbReference>
<evidence type="ECO:0000256" key="2">
    <source>
        <dbReference type="ARBA" id="ARBA00012135"/>
    </source>
</evidence>
<keyword evidence="5" id="KW-1185">Reference proteome</keyword>
<dbReference type="GO" id="GO:0008972">
    <property type="term" value="F:phosphomethylpyrimidine kinase activity"/>
    <property type="evidence" value="ECO:0007669"/>
    <property type="project" value="InterPro"/>
</dbReference>
<dbReference type="Proteomes" id="UP001302316">
    <property type="component" value="Unassembled WGS sequence"/>
</dbReference>
<evidence type="ECO:0000313" key="4">
    <source>
        <dbReference type="EMBL" id="MEA5444909.1"/>
    </source>
</evidence>
<feature type="domain" description="Pyridoxamine kinase/Phosphomethylpyrimidine kinase" evidence="3">
    <location>
        <begin position="17"/>
        <end position="254"/>
    </location>
</feature>
<dbReference type="InterPro" id="IPR013749">
    <property type="entry name" value="PM/HMP-P_kinase-1"/>
</dbReference>
<dbReference type="PANTHER" id="PTHR20858">
    <property type="entry name" value="PHOSPHOMETHYLPYRIMIDINE KINASE"/>
    <property type="match status" value="1"/>
</dbReference>
<dbReference type="InterPro" id="IPR004399">
    <property type="entry name" value="HMP/HMP-P_kinase_dom"/>
</dbReference>